<reference evidence="4 5" key="1">
    <citation type="submission" date="2021-10" db="EMBL/GenBank/DDBJ databases">
        <title>Anaerobic single-cell dispensing facilitates the cultivation of human gut bacteria.</title>
        <authorList>
            <person name="Afrizal A."/>
        </authorList>
    </citation>
    <scope>NUCLEOTIDE SEQUENCE [LARGE SCALE GENOMIC DNA]</scope>
    <source>
        <strain evidence="4 5">CLA-AA-H232</strain>
    </source>
</reference>
<dbReference type="RefSeq" id="WP_022229070.1">
    <property type="nucleotide sequence ID" value="NZ_JAJEQM010000007.1"/>
</dbReference>
<evidence type="ECO:0000313" key="4">
    <source>
        <dbReference type="EMBL" id="MCC2210443.1"/>
    </source>
</evidence>
<dbReference type="GO" id="GO:0030288">
    <property type="term" value="C:outer membrane-bounded periplasmic space"/>
    <property type="evidence" value="ECO:0007669"/>
    <property type="project" value="TreeGrafter"/>
</dbReference>
<evidence type="ECO:0000259" key="3">
    <source>
        <dbReference type="Pfam" id="PF13407"/>
    </source>
</evidence>
<sequence>MKARKLLALGLTAIIGATMMAGCGGGGGSTTSQSSDGSSASGTYAFVAKDVQNPYMQKVYDGFEKACKEIGAEPLYKGPEAATPEKQIEIINQLVAQNVAGIAIAANDADALQPALTEAMDAGIKVISLDSAVNKDSRQTHIQQADPEKIGRGLIQAAYEMVDGNGGIAVLSATAQATNQNLWIEWMKKELEENPEKYANTPLIKVAYGDDDPTKSTSETQALLTDSSIKVIIAPTTVGMLAAGKVLQDKQSDVKLTGLGLPSEMAPFIEDGTCPWMYLWNPVDIGYLSGYTMDALVKGTITGDVGGSFNAGDLGEKKITEAADGGTEVMLGDPFKFDTENIAEWKEVY</sequence>
<name>A0AAE3J924_9FIRM</name>
<protein>
    <submittedName>
        <fullName evidence="4">Substrate-binding domain-containing protein</fullName>
    </submittedName>
</protein>
<dbReference type="PANTHER" id="PTHR30036:SF8">
    <property type="entry name" value="ABC-TYPE SUGAR TRANSPORT SYSTEM PERIPLASMIC COMPONENT-LIKE PROTEIN"/>
    <property type="match status" value="1"/>
</dbReference>
<organism evidence="4 5">
    <name type="scientific">Hominilimicola fabiformis</name>
    <dbReference type="NCBI Taxonomy" id="2885356"/>
    <lineage>
        <taxon>Bacteria</taxon>
        <taxon>Bacillati</taxon>
        <taxon>Bacillota</taxon>
        <taxon>Clostridia</taxon>
        <taxon>Eubacteriales</taxon>
        <taxon>Oscillospiraceae</taxon>
        <taxon>Hominilimicola</taxon>
    </lineage>
</organism>
<dbReference type="Gene3D" id="3.40.50.2300">
    <property type="match status" value="2"/>
</dbReference>
<dbReference type="Proteomes" id="UP001198242">
    <property type="component" value="Unassembled WGS sequence"/>
</dbReference>
<feature type="signal peptide" evidence="2">
    <location>
        <begin position="1"/>
        <end position="21"/>
    </location>
</feature>
<dbReference type="InterPro" id="IPR028082">
    <property type="entry name" value="Peripla_BP_I"/>
</dbReference>
<dbReference type="PANTHER" id="PTHR30036">
    <property type="entry name" value="D-XYLOSE-BINDING PERIPLASMIC PROTEIN"/>
    <property type="match status" value="1"/>
</dbReference>
<feature type="chain" id="PRO_5041937220" evidence="2">
    <location>
        <begin position="22"/>
        <end position="349"/>
    </location>
</feature>
<feature type="domain" description="Periplasmic binding protein" evidence="3">
    <location>
        <begin position="45"/>
        <end position="299"/>
    </location>
</feature>
<proteinExistence type="predicted"/>
<dbReference type="InterPro" id="IPR025997">
    <property type="entry name" value="SBP_2_dom"/>
</dbReference>
<dbReference type="SUPFAM" id="SSF53822">
    <property type="entry name" value="Periplasmic binding protein-like I"/>
    <property type="match status" value="1"/>
</dbReference>
<dbReference type="GO" id="GO:0030246">
    <property type="term" value="F:carbohydrate binding"/>
    <property type="evidence" value="ECO:0007669"/>
    <property type="project" value="TreeGrafter"/>
</dbReference>
<dbReference type="PROSITE" id="PS51257">
    <property type="entry name" value="PROKAR_LIPOPROTEIN"/>
    <property type="match status" value="1"/>
</dbReference>
<dbReference type="Pfam" id="PF13407">
    <property type="entry name" value="Peripla_BP_4"/>
    <property type="match status" value="1"/>
</dbReference>
<keyword evidence="5" id="KW-1185">Reference proteome</keyword>
<accession>A0AAE3J924</accession>
<dbReference type="InterPro" id="IPR050555">
    <property type="entry name" value="Bact_Solute-Bind_Prot2"/>
</dbReference>
<comment type="caution">
    <text evidence="4">The sequence shown here is derived from an EMBL/GenBank/DDBJ whole genome shotgun (WGS) entry which is preliminary data.</text>
</comment>
<comment type="subcellular location">
    <subcellularLocation>
        <location evidence="1">Cell envelope</location>
    </subcellularLocation>
</comment>
<keyword evidence="2" id="KW-0732">Signal</keyword>
<evidence type="ECO:0000256" key="2">
    <source>
        <dbReference type="SAM" id="SignalP"/>
    </source>
</evidence>
<evidence type="ECO:0000256" key="1">
    <source>
        <dbReference type="ARBA" id="ARBA00004196"/>
    </source>
</evidence>
<dbReference type="EMBL" id="JAJEQM010000007">
    <property type="protein sequence ID" value="MCC2210443.1"/>
    <property type="molecule type" value="Genomic_DNA"/>
</dbReference>
<gene>
    <name evidence="4" type="ORF">LKE05_06515</name>
</gene>
<evidence type="ECO:0000313" key="5">
    <source>
        <dbReference type="Proteomes" id="UP001198242"/>
    </source>
</evidence>
<dbReference type="AlphaFoldDB" id="A0AAE3J924"/>